<gene>
    <name evidence="2" type="ORF">GGU10DRAFT_356191</name>
</gene>
<proteinExistence type="predicted"/>
<dbReference type="PANTHER" id="PTHR43735:SF11">
    <property type="entry name" value="HYPOTHETICAL OXIDOREDUCTASE (EUROFUNG)"/>
    <property type="match status" value="1"/>
</dbReference>
<feature type="domain" description="FAD/NAD(P)-binding" evidence="1">
    <location>
        <begin position="60"/>
        <end position="377"/>
    </location>
</feature>
<evidence type="ECO:0000313" key="3">
    <source>
        <dbReference type="Proteomes" id="UP001163798"/>
    </source>
</evidence>
<dbReference type="GO" id="GO:0050660">
    <property type="term" value="F:flavin adenine dinucleotide binding"/>
    <property type="evidence" value="ECO:0007669"/>
    <property type="project" value="TreeGrafter"/>
</dbReference>
<dbReference type="AlphaFoldDB" id="A0AA38KVX9"/>
<name>A0AA38KVX9_9AGAR</name>
<comment type="caution">
    <text evidence="2">The sequence shown here is derived from an EMBL/GenBank/DDBJ whole genome shotgun (WGS) entry which is preliminary data.</text>
</comment>
<dbReference type="EMBL" id="MU793357">
    <property type="protein sequence ID" value="KAJ3784962.1"/>
    <property type="molecule type" value="Genomic_DNA"/>
</dbReference>
<dbReference type="PANTHER" id="PTHR43735">
    <property type="entry name" value="APOPTOSIS-INDUCING FACTOR 1"/>
    <property type="match status" value="1"/>
</dbReference>
<dbReference type="Pfam" id="PF07992">
    <property type="entry name" value="Pyr_redox_2"/>
    <property type="match status" value="1"/>
</dbReference>
<evidence type="ECO:0000313" key="2">
    <source>
        <dbReference type="EMBL" id="KAJ3784962.1"/>
    </source>
</evidence>
<dbReference type="Gene3D" id="3.50.50.100">
    <property type="match status" value="2"/>
</dbReference>
<dbReference type="GO" id="GO:0004174">
    <property type="term" value="F:electron-transferring-flavoprotein dehydrogenase activity"/>
    <property type="evidence" value="ECO:0007669"/>
    <property type="project" value="TreeGrafter"/>
</dbReference>
<accession>A0AA38KVX9</accession>
<dbReference type="PRINTS" id="PR00368">
    <property type="entry name" value="FADPNR"/>
</dbReference>
<dbReference type="SUPFAM" id="SSF51905">
    <property type="entry name" value="FAD/NAD(P)-binding domain"/>
    <property type="match status" value="1"/>
</dbReference>
<dbReference type="Proteomes" id="UP001163798">
    <property type="component" value="Unassembled WGS sequence"/>
</dbReference>
<dbReference type="InterPro" id="IPR023753">
    <property type="entry name" value="FAD/NAD-binding_dom"/>
</dbReference>
<dbReference type="InterPro" id="IPR036188">
    <property type="entry name" value="FAD/NAD-bd_sf"/>
</dbReference>
<reference evidence="2" key="1">
    <citation type="submission" date="2022-08" db="EMBL/GenBank/DDBJ databases">
        <authorList>
            <consortium name="DOE Joint Genome Institute"/>
            <person name="Min B."/>
            <person name="Riley R."/>
            <person name="Sierra-Patev S."/>
            <person name="Naranjo-Ortiz M."/>
            <person name="Looney B."/>
            <person name="Konkel Z."/>
            <person name="Slot J.C."/>
            <person name="Sakamoto Y."/>
            <person name="Steenwyk J.L."/>
            <person name="Rokas A."/>
            <person name="Carro J."/>
            <person name="Camarero S."/>
            <person name="Ferreira P."/>
            <person name="Molpeceres G."/>
            <person name="Ruiz-Duenas F.J."/>
            <person name="Serrano A."/>
            <person name="Henrissat B."/>
            <person name="Drula E."/>
            <person name="Hughes K.W."/>
            <person name="Mata J.L."/>
            <person name="Ishikawa N.K."/>
            <person name="Vargas-Isla R."/>
            <person name="Ushijima S."/>
            <person name="Smith C.A."/>
            <person name="Ahrendt S."/>
            <person name="Andreopoulos W."/>
            <person name="He G."/>
            <person name="Labutti K."/>
            <person name="Lipzen A."/>
            <person name="Ng V."/>
            <person name="Sandor L."/>
            <person name="Barry K."/>
            <person name="Martinez A.T."/>
            <person name="Xiao Y."/>
            <person name="Gibbons J.G."/>
            <person name="Terashima K."/>
            <person name="Hibbett D.S."/>
            <person name="Grigoriev I.V."/>
        </authorList>
    </citation>
    <scope>NUCLEOTIDE SEQUENCE</scope>
    <source>
        <strain evidence="2">TFB10291</strain>
    </source>
</reference>
<dbReference type="GO" id="GO:0005737">
    <property type="term" value="C:cytoplasm"/>
    <property type="evidence" value="ECO:0007669"/>
    <property type="project" value="TreeGrafter"/>
</dbReference>
<keyword evidence="3" id="KW-1185">Reference proteome</keyword>
<dbReference type="PRINTS" id="PR00469">
    <property type="entry name" value="PNDRDTASEII"/>
</dbReference>
<protein>
    <submittedName>
        <fullName evidence="2">FAD/NAD-P-binding domain-containing protein</fullName>
    </submittedName>
</protein>
<sequence>MATSFKILRLSNFRAVSRRVTCQATVRNLSLSQAFRAFSQTHTIHPRDTSMITTKNDKLNVVIIGGSYVGNKVVDEITPKVYKTHNVVLIEKNSHFRHLFAFPRIPVVPGFEHKAFIPYTQPGSTDVSAFFASVNAATTSTAEAVEGYTPLPSDSIQIVHAAATAILPDKVILGNGKDTIPYDFLVLATGTGRPGPDGLLGQDKEAGVKIGKFHQENVKKAKNIVIVGGGAYGIQMATDLKTHEPTKSKHVTVIHSRPHLLNRFHEGLHEITLNKCKELGIDVILGKRVVIPEGGFPLETTDEEFDVHLVGGGLVRGDLVMLCTGAVPLSEPLRTLAPTAIDKNGFIHVKTTLQIDAPGISNVFALGDVADTGAHKAARPAIVQAGVVARNIEKILQARASGQTQPEKFDEYNADAAGIHLSLGLNASLKFRNPTAENANPTIMWDETGSQKLDSGCSKVWALRAPWAGKDSYHL</sequence>
<evidence type="ECO:0000259" key="1">
    <source>
        <dbReference type="Pfam" id="PF07992"/>
    </source>
</evidence>
<organism evidence="2 3">
    <name type="scientific">Lentinula aff. detonsa</name>
    <dbReference type="NCBI Taxonomy" id="2804958"/>
    <lineage>
        <taxon>Eukaryota</taxon>
        <taxon>Fungi</taxon>
        <taxon>Dikarya</taxon>
        <taxon>Basidiomycota</taxon>
        <taxon>Agaricomycotina</taxon>
        <taxon>Agaricomycetes</taxon>
        <taxon>Agaricomycetidae</taxon>
        <taxon>Agaricales</taxon>
        <taxon>Marasmiineae</taxon>
        <taxon>Omphalotaceae</taxon>
        <taxon>Lentinula</taxon>
    </lineage>
</organism>